<evidence type="ECO:0000256" key="1">
    <source>
        <dbReference type="ARBA" id="ARBA00022884"/>
    </source>
</evidence>
<evidence type="ECO:0000313" key="4">
    <source>
        <dbReference type="EMBL" id="MDL0089110.1"/>
    </source>
</evidence>
<feature type="domain" description="Ribosomal RNA methyltransferase FtsJ" evidence="3">
    <location>
        <begin position="53"/>
        <end position="233"/>
    </location>
</feature>
<dbReference type="InterPro" id="IPR002877">
    <property type="entry name" value="RNA_MeTrfase_FtsJ_dom"/>
</dbReference>
<keyword evidence="4" id="KW-0489">Methyltransferase</keyword>
<evidence type="ECO:0000313" key="5">
    <source>
        <dbReference type="Proteomes" id="UP001173801"/>
    </source>
</evidence>
<gene>
    <name evidence="4" type="ORF">NYG85_07010</name>
</gene>
<dbReference type="InterPro" id="IPR029063">
    <property type="entry name" value="SAM-dependent_MTases_sf"/>
</dbReference>
<keyword evidence="1 2" id="KW-0694">RNA-binding</keyword>
<dbReference type="Pfam" id="PF01728">
    <property type="entry name" value="FtsJ"/>
    <property type="match status" value="1"/>
</dbReference>
<organism evidence="4 5">
    <name type="scientific">Campylobacter gastrosuis</name>
    <dbReference type="NCBI Taxonomy" id="2974576"/>
    <lineage>
        <taxon>Bacteria</taxon>
        <taxon>Pseudomonadati</taxon>
        <taxon>Campylobacterota</taxon>
        <taxon>Epsilonproteobacteria</taxon>
        <taxon>Campylobacterales</taxon>
        <taxon>Campylobacteraceae</taxon>
        <taxon>Campylobacter</taxon>
    </lineage>
</organism>
<comment type="caution">
    <text evidence="4">The sequence shown here is derived from an EMBL/GenBank/DDBJ whole genome shotgun (WGS) entry which is preliminary data.</text>
</comment>
<accession>A0ABT7HQI3</accession>
<dbReference type="SUPFAM" id="SSF55174">
    <property type="entry name" value="Alpha-L RNA-binding motif"/>
    <property type="match status" value="1"/>
</dbReference>
<name>A0ABT7HQI3_9BACT</name>
<sequence>MRADLYVANALNISRNKAAELIKNAKILADDKPLKKVSDELENAKITLLDDVFVGRGALKLKGFLDSFDFEISGKKALDIGSSTGGFMQILLLNGVKSVVGVDVGTNQLDALLRADDRVKIYENTDIREFKSERKFELITADVSFISLTQILKFIDDLALKNATIILLFKPQFEVGKDIKRDKKGVVVDKKAIALAERNFRLETAKFGWILKETKECELKGKEGNAEIFYAFNKI</sequence>
<dbReference type="EMBL" id="JANURM010000008">
    <property type="protein sequence ID" value="MDL0089110.1"/>
    <property type="molecule type" value="Genomic_DNA"/>
</dbReference>
<keyword evidence="5" id="KW-1185">Reference proteome</keyword>
<dbReference type="CDD" id="cd02440">
    <property type="entry name" value="AdoMet_MTases"/>
    <property type="match status" value="1"/>
</dbReference>
<proteinExistence type="predicted"/>
<dbReference type="PROSITE" id="PS50889">
    <property type="entry name" value="S4"/>
    <property type="match status" value="1"/>
</dbReference>
<dbReference type="SUPFAM" id="SSF53335">
    <property type="entry name" value="S-adenosyl-L-methionine-dependent methyltransferases"/>
    <property type="match status" value="1"/>
</dbReference>
<evidence type="ECO:0000259" key="3">
    <source>
        <dbReference type="Pfam" id="PF01728"/>
    </source>
</evidence>
<dbReference type="RefSeq" id="WP_284937768.1">
    <property type="nucleotide sequence ID" value="NZ_JANURM010000008.1"/>
</dbReference>
<dbReference type="PANTHER" id="PTHR32319:SF0">
    <property type="entry name" value="BACTERIAL HEMOLYSIN-LIKE PROTEIN"/>
    <property type="match status" value="1"/>
</dbReference>
<evidence type="ECO:0000256" key="2">
    <source>
        <dbReference type="PROSITE-ProRule" id="PRU00182"/>
    </source>
</evidence>
<dbReference type="Gene3D" id="3.40.50.150">
    <property type="entry name" value="Vaccinia Virus protein VP39"/>
    <property type="match status" value="1"/>
</dbReference>
<dbReference type="GO" id="GO:0032259">
    <property type="term" value="P:methylation"/>
    <property type="evidence" value="ECO:0007669"/>
    <property type="project" value="UniProtKB-KW"/>
</dbReference>
<dbReference type="PANTHER" id="PTHR32319">
    <property type="entry name" value="BACTERIAL HEMOLYSIN-LIKE PROTEIN"/>
    <property type="match status" value="1"/>
</dbReference>
<keyword evidence="4" id="KW-0808">Transferase</keyword>
<reference evidence="4" key="2">
    <citation type="journal article" date="2023" name="Microorganisms">
        <title>Isolation and Genomic Characteristics of Cat-Borne Campylobacter felis sp. nov. and Sheep-Borne Campylobacter ovis sp. nov.</title>
        <authorList>
            <person name="Wang H."/>
            <person name="Li Y."/>
            <person name="Gu Y."/>
            <person name="Zhou G."/>
            <person name="Chen X."/>
            <person name="Zhang X."/>
            <person name="Shao Z."/>
            <person name="Zhang J."/>
            <person name="Zhang M."/>
        </authorList>
    </citation>
    <scope>NUCLEOTIDE SEQUENCE</scope>
    <source>
        <strain evidence="4">PS10</strain>
    </source>
</reference>
<dbReference type="GO" id="GO:0008168">
    <property type="term" value="F:methyltransferase activity"/>
    <property type="evidence" value="ECO:0007669"/>
    <property type="project" value="UniProtKB-KW"/>
</dbReference>
<dbReference type="Proteomes" id="UP001173801">
    <property type="component" value="Unassembled WGS sequence"/>
</dbReference>
<reference evidence="4" key="1">
    <citation type="submission" date="2022-08" db="EMBL/GenBank/DDBJ databases">
        <authorList>
            <person name="Wang H."/>
        </authorList>
    </citation>
    <scope>NUCLEOTIDE SEQUENCE</scope>
    <source>
        <strain evidence="4">PS10</strain>
    </source>
</reference>
<dbReference type="InterPro" id="IPR047048">
    <property type="entry name" value="TlyA"/>
</dbReference>
<protein>
    <submittedName>
        <fullName evidence="4">TlyA family RNA methyltransferase</fullName>
    </submittedName>
</protein>